<dbReference type="EMBL" id="CM018046">
    <property type="protein sequence ID" value="KAA8526135.1"/>
    <property type="molecule type" value="Genomic_DNA"/>
</dbReference>
<evidence type="ECO:0000313" key="1">
    <source>
        <dbReference type="EMBL" id="KAA8526135.1"/>
    </source>
</evidence>
<proteinExistence type="predicted"/>
<sequence>MLSFFQILDAGIPSEDAPLPLNNYYHGDNSNYIEETTEFNDDAQKVVVGMGDNHFGIEQPDGHNLFDLLLQYDVDAKTVKHEYIGESSNTVNPEYADYLLDEPFLDAIGYPTFDGAFLETNDLSNPIEVDPSGDLDLLRLL</sequence>
<name>A0A5J5A4W0_9ASTE</name>
<keyword evidence="2" id="KW-1185">Reference proteome</keyword>
<protein>
    <submittedName>
        <fullName evidence="1">Uncharacterized protein</fullName>
    </submittedName>
</protein>
<gene>
    <name evidence="1" type="ORF">F0562_007765</name>
</gene>
<dbReference type="OrthoDB" id="777252at2759"/>
<dbReference type="AlphaFoldDB" id="A0A5J5A4W0"/>
<accession>A0A5J5A4W0</accession>
<reference evidence="1 2" key="1">
    <citation type="submission" date="2019-09" db="EMBL/GenBank/DDBJ databases">
        <title>A chromosome-level genome assembly of the Chinese tupelo Nyssa sinensis.</title>
        <authorList>
            <person name="Yang X."/>
            <person name="Kang M."/>
            <person name="Yang Y."/>
            <person name="Xiong H."/>
            <person name="Wang M."/>
            <person name="Zhang Z."/>
            <person name="Wang Z."/>
            <person name="Wu H."/>
            <person name="Ma T."/>
            <person name="Liu J."/>
            <person name="Xi Z."/>
        </authorList>
    </citation>
    <scope>NUCLEOTIDE SEQUENCE [LARGE SCALE GENOMIC DNA]</scope>
    <source>
        <strain evidence="1">J267</strain>
        <tissue evidence="1">Leaf</tissue>
    </source>
</reference>
<evidence type="ECO:0000313" key="2">
    <source>
        <dbReference type="Proteomes" id="UP000325577"/>
    </source>
</evidence>
<organism evidence="1 2">
    <name type="scientific">Nyssa sinensis</name>
    <dbReference type="NCBI Taxonomy" id="561372"/>
    <lineage>
        <taxon>Eukaryota</taxon>
        <taxon>Viridiplantae</taxon>
        <taxon>Streptophyta</taxon>
        <taxon>Embryophyta</taxon>
        <taxon>Tracheophyta</taxon>
        <taxon>Spermatophyta</taxon>
        <taxon>Magnoliopsida</taxon>
        <taxon>eudicotyledons</taxon>
        <taxon>Gunneridae</taxon>
        <taxon>Pentapetalae</taxon>
        <taxon>asterids</taxon>
        <taxon>Cornales</taxon>
        <taxon>Nyssaceae</taxon>
        <taxon>Nyssa</taxon>
    </lineage>
</organism>
<dbReference type="Proteomes" id="UP000325577">
    <property type="component" value="Linkage Group LG3"/>
</dbReference>